<evidence type="ECO:0000313" key="4">
    <source>
        <dbReference type="Proteomes" id="UP000075243"/>
    </source>
</evidence>
<dbReference type="InterPro" id="IPR051339">
    <property type="entry name" value="DnaJ_subfamily_B"/>
</dbReference>
<proteinExistence type="predicted"/>
<evidence type="ECO:0000313" key="3">
    <source>
        <dbReference type="EMBL" id="KYP50699.1"/>
    </source>
</evidence>
<dbReference type="GO" id="GO:0051082">
    <property type="term" value="F:unfolded protein binding"/>
    <property type="evidence" value="ECO:0007669"/>
    <property type="project" value="InterPro"/>
</dbReference>
<dbReference type="FunFam" id="2.60.260.20:FF:000030">
    <property type="entry name" value="DNAJ heat shock family protein"/>
    <property type="match status" value="1"/>
</dbReference>
<dbReference type="PROSITE" id="PS00636">
    <property type="entry name" value="DNAJ_1"/>
    <property type="match status" value="1"/>
</dbReference>
<dbReference type="EMBL" id="KQ483450">
    <property type="protein sequence ID" value="KYP50699.1"/>
    <property type="molecule type" value="Genomic_DNA"/>
</dbReference>
<dbReference type="InterPro" id="IPR036869">
    <property type="entry name" value="J_dom_sf"/>
</dbReference>
<dbReference type="GO" id="GO:0051087">
    <property type="term" value="F:protein-folding chaperone binding"/>
    <property type="evidence" value="ECO:0007669"/>
    <property type="project" value="TreeGrafter"/>
</dbReference>
<sequence>MGMDYYNILKVNRNASDDDLKKAYKRLARIWHPDKNPDNKTEAEAKFKRISEAYDVLSDPQKRQIYDLYGEEALKSGQFFGPDDAAASASASASSRRDAFFRTSNAFGGGGARKAAAVENTLPCSLEELYKGVKKKMKISRNVFDAFGYNISQKVVFTHILESCEYSFFMLDIMDMINYRERECSKICILCLSVSGSKTIKKAVWYVLYLYLKLISLNNYENVIMYLLCFMFSKFCEGNGENKKKCLLLPFHSQNFVSKKKDEYNVKFKSRNVEEILTIEIKPGWKKGTKITFPEKGNQEPGVIPADLIFVVDEKPHALYRRDGNDLVINQEITLLEALTGKTLDLITLDGRSLMIPLTDIVKPGAEVVVSNEGMPISKEPGRKGNLRIKLDVKYPSRLTAEQKSDLRRVLGGIS</sequence>
<dbReference type="STRING" id="3821.A0A151S7E5"/>
<dbReference type="InterPro" id="IPR008971">
    <property type="entry name" value="HSP40/DnaJ_pept-bd"/>
</dbReference>
<dbReference type="PROSITE" id="PS50076">
    <property type="entry name" value="DNAJ_2"/>
    <property type="match status" value="1"/>
</dbReference>
<dbReference type="OMA" id="MGRDYYK"/>
<dbReference type="FunFam" id="2.60.260.20:FF:000002">
    <property type="entry name" value="Dnaj homolog subfamily b member"/>
    <property type="match status" value="1"/>
</dbReference>
<protein>
    <submittedName>
        <fullName evidence="3">DnaJ isogeny subfamily A member 1</fullName>
    </submittedName>
</protein>
<feature type="domain" description="J" evidence="2">
    <location>
        <begin position="4"/>
        <end position="70"/>
    </location>
</feature>
<dbReference type="SUPFAM" id="SSF46565">
    <property type="entry name" value="Chaperone J-domain"/>
    <property type="match status" value="1"/>
</dbReference>
<dbReference type="InterPro" id="IPR002939">
    <property type="entry name" value="DnaJ_C"/>
</dbReference>
<evidence type="ECO:0000256" key="1">
    <source>
        <dbReference type="ARBA" id="ARBA00023186"/>
    </source>
</evidence>
<gene>
    <name evidence="3" type="ORF">KK1_027516</name>
</gene>
<dbReference type="Gene3D" id="2.60.260.20">
    <property type="entry name" value="Urease metallochaperone UreE, N-terminal domain"/>
    <property type="match status" value="3"/>
</dbReference>
<dbReference type="SUPFAM" id="SSF49493">
    <property type="entry name" value="HSP40/DnaJ peptide-binding domain"/>
    <property type="match status" value="2"/>
</dbReference>
<dbReference type="InterPro" id="IPR001623">
    <property type="entry name" value="DnaJ_domain"/>
</dbReference>
<dbReference type="GO" id="GO:0006457">
    <property type="term" value="P:protein folding"/>
    <property type="evidence" value="ECO:0007669"/>
    <property type="project" value="InterPro"/>
</dbReference>
<dbReference type="InterPro" id="IPR018253">
    <property type="entry name" value="DnaJ_domain_CS"/>
</dbReference>
<dbReference type="PANTHER" id="PTHR24078">
    <property type="entry name" value="DNAJ HOMOLOG SUBFAMILY C MEMBER"/>
    <property type="match status" value="1"/>
</dbReference>
<keyword evidence="4" id="KW-1185">Reference proteome</keyword>
<dbReference type="SMART" id="SM00271">
    <property type="entry name" value="DnaJ"/>
    <property type="match status" value="1"/>
</dbReference>
<keyword evidence="1" id="KW-0143">Chaperone</keyword>
<dbReference type="GO" id="GO:0005829">
    <property type="term" value="C:cytosol"/>
    <property type="evidence" value="ECO:0007669"/>
    <property type="project" value="TreeGrafter"/>
</dbReference>
<dbReference type="Gramene" id="C.cajan_27116.t">
    <property type="protein sequence ID" value="C.cajan_27116.t"/>
    <property type="gene ID" value="C.cajan_27116"/>
</dbReference>
<reference evidence="3" key="1">
    <citation type="journal article" date="2012" name="Nat. Biotechnol.">
        <title>Draft genome sequence of pigeonpea (Cajanus cajan), an orphan legume crop of resource-poor farmers.</title>
        <authorList>
            <person name="Varshney R.K."/>
            <person name="Chen W."/>
            <person name="Li Y."/>
            <person name="Bharti A.K."/>
            <person name="Saxena R.K."/>
            <person name="Schlueter J.A."/>
            <person name="Donoghue M.T."/>
            <person name="Azam S."/>
            <person name="Fan G."/>
            <person name="Whaley A.M."/>
            <person name="Farmer A.D."/>
            <person name="Sheridan J."/>
            <person name="Iwata A."/>
            <person name="Tuteja R."/>
            <person name="Penmetsa R.V."/>
            <person name="Wu W."/>
            <person name="Upadhyaya H.D."/>
            <person name="Yang S.P."/>
            <person name="Shah T."/>
            <person name="Saxena K.B."/>
            <person name="Michael T."/>
            <person name="McCombie W.R."/>
            <person name="Yang B."/>
            <person name="Zhang G."/>
            <person name="Yang H."/>
            <person name="Wang J."/>
            <person name="Spillane C."/>
            <person name="Cook D.R."/>
            <person name="May G.D."/>
            <person name="Xu X."/>
            <person name="Jackson S.A."/>
        </authorList>
    </citation>
    <scope>NUCLEOTIDE SEQUENCE [LARGE SCALE GENOMIC DNA]</scope>
</reference>
<evidence type="ECO:0000259" key="2">
    <source>
        <dbReference type="PROSITE" id="PS50076"/>
    </source>
</evidence>
<accession>A0A151S7E5</accession>
<dbReference type="Proteomes" id="UP000075243">
    <property type="component" value="Unassembled WGS sequence"/>
</dbReference>
<dbReference type="Pfam" id="PF01556">
    <property type="entry name" value="DnaJ_C"/>
    <property type="match status" value="1"/>
</dbReference>
<organism evidence="3 4">
    <name type="scientific">Cajanus cajan</name>
    <name type="common">Pigeon pea</name>
    <name type="synonym">Cajanus indicus</name>
    <dbReference type="NCBI Taxonomy" id="3821"/>
    <lineage>
        <taxon>Eukaryota</taxon>
        <taxon>Viridiplantae</taxon>
        <taxon>Streptophyta</taxon>
        <taxon>Embryophyta</taxon>
        <taxon>Tracheophyta</taxon>
        <taxon>Spermatophyta</taxon>
        <taxon>Magnoliopsida</taxon>
        <taxon>eudicotyledons</taxon>
        <taxon>Gunneridae</taxon>
        <taxon>Pentapetalae</taxon>
        <taxon>rosids</taxon>
        <taxon>fabids</taxon>
        <taxon>Fabales</taxon>
        <taxon>Fabaceae</taxon>
        <taxon>Papilionoideae</taxon>
        <taxon>50 kb inversion clade</taxon>
        <taxon>NPAAA clade</taxon>
        <taxon>indigoferoid/millettioid clade</taxon>
        <taxon>Phaseoleae</taxon>
        <taxon>Cajanus</taxon>
    </lineage>
</organism>
<dbReference type="PRINTS" id="PR00625">
    <property type="entry name" value="JDOMAIN"/>
</dbReference>
<dbReference type="PANTHER" id="PTHR24078:SF524">
    <property type="entry name" value="DNAJ HEAT SHOCK FAMILY PROTEIN"/>
    <property type="match status" value="1"/>
</dbReference>
<dbReference type="Pfam" id="PF00226">
    <property type="entry name" value="DnaJ"/>
    <property type="match status" value="1"/>
</dbReference>
<dbReference type="CDD" id="cd10747">
    <property type="entry name" value="DnaJ_C"/>
    <property type="match status" value="1"/>
</dbReference>
<dbReference type="Gene3D" id="1.10.287.110">
    <property type="entry name" value="DnaJ domain"/>
    <property type="match status" value="1"/>
</dbReference>
<dbReference type="AlphaFoldDB" id="A0A151S7E5"/>
<name>A0A151S7E5_CAJCA</name>
<dbReference type="CDD" id="cd06257">
    <property type="entry name" value="DnaJ"/>
    <property type="match status" value="1"/>
</dbReference>